<keyword evidence="2" id="KW-1185">Reference proteome</keyword>
<sequence>MNYMHKTIPLLIMVLPITACITQEQTDPSDTLSMSYVYLDLEVAADYVSASPVEYQFGEYVTEARSTLFDGLQEEEYGSRFRADTLSCVDSLDWRASAFCQDTALLEGAYQNGADLDVNSRVFGHDIVQEFSFEALPNLLTPIDSESYSRSADTVVVSWNEPDSHLQLSHLRLTPCSSITTDELTVDLSGAVGNSFELVLSEYSNLCGFDDELMLEVGYETSGQLSPEVAGGRFRVRMYSTPVTVQVTD</sequence>
<reference evidence="2" key="1">
    <citation type="submission" date="2017-01" db="EMBL/GenBank/DDBJ databases">
        <authorList>
            <person name="Varghese N."/>
            <person name="Submissions S."/>
        </authorList>
    </citation>
    <scope>NUCLEOTIDE SEQUENCE [LARGE SCALE GENOMIC DNA]</scope>
    <source>
        <strain evidence="2">DSM 24913</strain>
    </source>
</reference>
<name>A0A1N7KVC3_9GAMM</name>
<evidence type="ECO:0000313" key="1">
    <source>
        <dbReference type="EMBL" id="SIS65553.1"/>
    </source>
</evidence>
<organism evidence="1 2">
    <name type="scientific">Thalassolituus maritimus</name>
    <dbReference type="NCBI Taxonomy" id="484498"/>
    <lineage>
        <taxon>Bacteria</taxon>
        <taxon>Pseudomonadati</taxon>
        <taxon>Pseudomonadota</taxon>
        <taxon>Gammaproteobacteria</taxon>
        <taxon>Oceanospirillales</taxon>
        <taxon>Oceanospirillaceae</taxon>
        <taxon>Thalassolituus</taxon>
    </lineage>
</organism>
<dbReference type="AlphaFoldDB" id="A0A1N7KVC3"/>
<protein>
    <submittedName>
        <fullName evidence="1">Uncharacterized protein</fullName>
    </submittedName>
</protein>
<dbReference type="EMBL" id="FTOH01000003">
    <property type="protein sequence ID" value="SIS65553.1"/>
    <property type="molecule type" value="Genomic_DNA"/>
</dbReference>
<accession>A0A1N7KVC3</accession>
<evidence type="ECO:0000313" key="2">
    <source>
        <dbReference type="Proteomes" id="UP000185639"/>
    </source>
</evidence>
<gene>
    <name evidence="1" type="ORF">SAMN05421686_103115</name>
</gene>
<dbReference type="STRING" id="484498.SAMN05421686_103115"/>
<proteinExistence type="predicted"/>
<dbReference type="Proteomes" id="UP000185639">
    <property type="component" value="Unassembled WGS sequence"/>
</dbReference>